<name>Q9LRG1_CHLVU</name>
<evidence type="ECO:0000313" key="1">
    <source>
        <dbReference type="EMBL" id="BAA99567.1"/>
    </source>
</evidence>
<organism evidence="1">
    <name type="scientific">Chlorella vulgaris</name>
    <name type="common">Green alga</name>
    <dbReference type="NCBI Taxonomy" id="3077"/>
    <lineage>
        <taxon>Eukaryota</taxon>
        <taxon>Viridiplantae</taxon>
        <taxon>Chlorophyta</taxon>
        <taxon>core chlorophytes</taxon>
        <taxon>Trebouxiophyceae</taxon>
        <taxon>Chlorellales</taxon>
        <taxon>Chlorellaceae</taxon>
        <taxon>Chlorella clade</taxon>
        <taxon>Chlorella</taxon>
    </lineage>
</organism>
<proteinExistence type="evidence at transcript level"/>
<gene>
    <name evidence="1" type="primary">urf59</name>
</gene>
<reference evidence="1" key="1">
    <citation type="journal article" date="2000" name="J. Biosci. Bioeng.">
        <title>Mapping of cDNA clones on contig of Chlorella chromosome I.</title>
        <authorList>
            <person name="Maki S."/>
            <person name="Ohta Y."/>
            <person name="Noutoshi Y."/>
            <person name="Fujie M."/>
            <person name="Usami S."/>
            <person name="Yamada T."/>
        </authorList>
    </citation>
    <scope>NUCLEOTIDE SEQUENCE</scope>
    <source>
        <strain evidence="1">C-169</strain>
    </source>
</reference>
<accession>Q9LRG1</accession>
<feature type="non-terminal residue" evidence="1">
    <location>
        <position position="1"/>
    </location>
</feature>
<dbReference type="EMBL" id="AB036820">
    <property type="protein sequence ID" value="BAA99567.1"/>
    <property type="molecule type" value="mRNA"/>
</dbReference>
<protein>
    <submittedName>
        <fullName evidence="1">Urf59 protein</fullName>
    </submittedName>
</protein>
<sequence length="69" mass="7893">LRHQQAPARIQQLPQTSPARCGVPSTSSLLWQRVKQAAGDYVLHSDYLVLTEHFFIRELALSFLHKCPH</sequence>
<dbReference type="AlphaFoldDB" id="Q9LRG1"/>